<dbReference type="RefSeq" id="WP_307043729.1">
    <property type="nucleotide sequence ID" value="NZ_JAUSYY010000001.1"/>
</dbReference>
<reference evidence="4 5" key="1">
    <citation type="submission" date="2023-07" db="EMBL/GenBank/DDBJ databases">
        <title>Comparative genomics of wheat-associated soil bacteria to identify genetic determinants of phenazine resistance.</title>
        <authorList>
            <person name="Mouncey N."/>
        </authorList>
    </citation>
    <scope>NUCLEOTIDE SEQUENCE [LARGE SCALE GENOMIC DNA]</scope>
    <source>
        <strain evidence="4 5">V3I3</strain>
    </source>
</reference>
<dbReference type="InterPro" id="IPR008984">
    <property type="entry name" value="SMAD_FHA_dom_sf"/>
</dbReference>
<protein>
    <recommendedName>
        <fullName evidence="3">Transglutaminase-like domain-containing protein</fullName>
    </recommendedName>
</protein>
<feature type="transmembrane region" description="Helical" evidence="2">
    <location>
        <begin position="156"/>
        <end position="174"/>
    </location>
</feature>
<feature type="transmembrane region" description="Helical" evidence="2">
    <location>
        <begin position="180"/>
        <end position="200"/>
    </location>
</feature>
<dbReference type="Pfam" id="PF01841">
    <property type="entry name" value="Transglut_core"/>
    <property type="match status" value="1"/>
</dbReference>
<dbReference type="InterPro" id="IPR021878">
    <property type="entry name" value="TgpA_N"/>
</dbReference>
<feature type="transmembrane region" description="Helical" evidence="2">
    <location>
        <begin position="221"/>
        <end position="242"/>
    </location>
</feature>
<dbReference type="SUPFAM" id="SSF49879">
    <property type="entry name" value="SMAD/FHA domain"/>
    <property type="match status" value="1"/>
</dbReference>
<organism evidence="4 5">
    <name type="scientific">Agromyces ramosus</name>
    <dbReference type="NCBI Taxonomy" id="33879"/>
    <lineage>
        <taxon>Bacteria</taxon>
        <taxon>Bacillati</taxon>
        <taxon>Actinomycetota</taxon>
        <taxon>Actinomycetes</taxon>
        <taxon>Micrococcales</taxon>
        <taxon>Microbacteriaceae</taxon>
        <taxon>Agromyces</taxon>
    </lineage>
</organism>
<dbReference type="PANTHER" id="PTHR42736">
    <property type="entry name" value="PROTEIN-GLUTAMINE GAMMA-GLUTAMYLTRANSFERASE"/>
    <property type="match status" value="1"/>
</dbReference>
<keyword evidence="5" id="KW-1185">Reference proteome</keyword>
<feature type="region of interest" description="Disordered" evidence="1">
    <location>
        <begin position="559"/>
        <end position="618"/>
    </location>
</feature>
<feature type="transmembrane region" description="Helical" evidence="2">
    <location>
        <begin position="12"/>
        <end position="34"/>
    </location>
</feature>
<evidence type="ECO:0000313" key="5">
    <source>
        <dbReference type="Proteomes" id="UP001239083"/>
    </source>
</evidence>
<dbReference type="InterPro" id="IPR052901">
    <property type="entry name" value="Bact_TGase-like"/>
</dbReference>
<feature type="domain" description="Transglutaminase-like" evidence="3">
    <location>
        <begin position="485"/>
        <end position="570"/>
    </location>
</feature>
<dbReference type="Gene3D" id="2.60.200.20">
    <property type="match status" value="1"/>
</dbReference>
<feature type="transmembrane region" description="Helical" evidence="2">
    <location>
        <begin position="622"/>
        <end position="654"/>
    </location>
</feature>
<feature type="compositionally biased region" description="Basic and acidic residues" evidence="1">
    <location>
        <begin position="804"/>
        <end position="813"/>
    </location>
</feature>
<dbReference type="Proteomes" id="UP001239083">
    <property type="component" value="Unassembled WGS sequence"/>
</dbReference>
<evidence type="ECO:0000259" key="3">
    <source>
        <dbReference type="SMART" id="SM00460"/>
    </source>
</evidence>
<dbReference type="EMBL" id="JAUSYY010000001">
    <property type="protein sequence ID" value="MDQ0895554.1"/>
    <property type="molecule type" value="Genomic_DNA"/>
</dbReference>
<evidence type="ECO:0000313" key="4">
    <source>
        <dbReference type="EMBL" id="MDQ0895554.1"/>
    </source>
</evidence>
<dbReference type="SUPFAM" id="SSF54001">
    <property type="entry name" value="Cysteine proteinases"/>
    <property type="match status" value="1"/>
</dbReference>
<keyword evidence="2" id="KW-0472">Membrane</keyword>
<evidence type="ECO:0000256" key="1">
    <source>
        <dbReference type="SAM" id="MobiDB-lite"/>
    </source>
</evidence>
<feature type="transmembrane region" description="Helical" evidence="2">
    <location>
        <begin position="67"/>
        <end position="87"/>
    </location>
</feature>
<dbReference type="Pfam" id="PF11992">
    <property type="entry name" value="TgpA_N"/>
    <property type="match status" value="1"/>
</dbReference>
<evidence type="ECO:0000256" key="2">
    <source>
        <dbReference type="SAM" id="Phobius"/>
    </source>
</evidence>
<proteinExistence type="predicted"/>
<name>A0ABU0RER4_9MICO</name>
<feature type="region of interest" description="Disordered" evidence="1">
    <location>
        <begin position="796"/>
        <end position="826"/>
    </location>
</feature>
<feature type="transmembrane region" description="Helical" evidence="2">
    <location>
        <begin position="130"/>
        <end position="149"/>
    </location>
</feature>
<dbReference type="SMART" id="SM00460">
    <property type="entry name" value="TGc"/>
    <property type="match status" value="1"/>
</dbReference>
<feature type="transmembrane region" description="Helical" evidence="2">
    <location>
        <begin position="40"/>
        <end position="60"/>
    </location>
</feature>
<dbReference type="Gene3D" id="3.10.620.30">
    <property type="match status" value="1"/>
</dbReference>
<gene>
    <name evidence="4" type="ORF">QFZ26_003109</name>
</gene>
<dbReference type="InterPro" id="IPR002931">
    <property type="entry name" value="Transglutaminase-like"/>
</dbReference>
<sequence>MNTRSAAGARRFWPTAITVVLVVAMLAAAMIPWWPIYESPAFIVAAVVAIIAGTAMGVAGARFRLPAWAVVVTMFGAYLVLGVPAAVPGRAIAGILPTPAGLVELVSAAALSWKQLVTIAVPVGSFQTLLVPPFLLGLIAATAAVTIALRSRYPATAVFPPALLLVAGIGFGVVHDTLSIEAGLAFLVTAVAWLVRVSIANRRAITSGRRVEAALTDARRVLGAAALVAIALVCSTAASLAMPTPHRNVLRAELQPPFEPRAHDSPLAGFRAAFDADVEDVPMFEVRGLPVGSGIRIAVLDSYDGIVYAVGGADGAAASGQFSRVPYRLDQSEAPGESIELDVSVLGYDDIWVPGVGRLEQIEFNGPRSAMLAEEFFYNDATGTAAVQGGLESGDEYRAVAKVPTDPVLLGSLRPGTSVLPPAPELPEQLAKLLDAWAPATDAPGERLAGVINGFHREGYVSHGLDDAAPSRSGHSLDRLDELATERPMVGDGEQYAAAAALMAREIGFPARVVVGYVQPADEEVAGGADDVTGDATSGDGSVVFRSGDRQAWIEVQTSKGEWISIDPNPEPRPIPDREPDQPTIVSRPQSALPPPAERTPVDDLAADPDVPPDEGDGGADAWLQVLFGALSVTGFVLLGLAVLTSPFLAIIVAKLRRRRLRRNAATAAERIEGGWQEFADSAADFGYPIKPAATRAEQAATVGGLAPLVLASVVDRAAFAPDGPDDGDDLRVWDAVDELQERLGAPRTRRGAAARSGLPHLSRRVRCEPEGRAFVTCRICGAELPAGAMFCGECGSSTSATPESRRRPDPRPGDTTAIERPARQSSGVISIPVDGFRAATAIGDPAGRERAAGEAPVDSPEQTPVVASARFVLRFSTGETRTVFGAGLIGRRPMPQPGEVFDHLVQIADQTLSVSKTHLEFGEHDGVLWVSDRFSGNGTIVRRPDDGALRCEPGRRYLVPRGSRVELAEQFFTVD</sequence>
<comment type="caution">
    <text evidence="4">The sequence shown here is derived from an EMBL/GenBank/DDBJ whole genome shotgun (WGS) entry which is preliminary data.</text>
</comment>
<keyword evidence="2" id="KW-0812">Transmembrane</keyword>
<dbReference type="InterPro" id="IPR038765">
    <property type="entry name" value="Papain-like_cys_pep_sf"/>
</dbReference>
<accession>A0ABU0RER4</accession>
<dbReference type="PANTHER" id="PTHR42736:SF1">
    <property type="entry name" value="PROTEIN-GLUTAMINE GAMMA-GLUTAMYLTRANSFERASE"/>
    <property type="match status" value="1"/>
</dbReference>
<keyword evidence="2" id="KW-1133">Transmembrane helix</keyword>
<feature type="compositionally biased region" description="Acidic residues" evidence="1">
    <location>
        <begin position="605"/>
        <end position="618"/>
    </location>
</feature>